<dbReference type="AlphaFoldDB" id="A0A8H5EUS5"/>
<protein>
    <recommendedName>
        <fullName evidence="3">F-box domain-containing protein</fullName>
    </recommendedName>
</protein>
<keyword evidence="2" id="KW-1185">Reference proteome</keyword>
<dbReference type="OrthoDB" id="3365698at2759"/>
<accession>A0A8H5EUS5</accession>
<comment type="caution">
    <text evidence="1">The sequence shown here is derived from an EMBL/GenBank/DDBJ whole genome shotgun (WGS) entry which is preliminary data.</text>
</comment>
<reference evidence="1 2" key="1">
    <citation type="journal article" date="2020" name="ISME J.">
        <title>Uncovering the hidden diversity of litter-decomposition mechanisms in mushroom-forming fungi.</title>
        <authorList>
            <person name="Floudas D."/>
            <person name="Bentzer J."/>
            <person name="Ahren D."/>
            <person name="Johansson T."/>
            <person name="Persson P."/>
            <person name="Tunlid A."/>
        </authorList>
    </citation>
    <scope>NUCLEOTIDE SEQUENCE [LARGE SCALE GENOMIC DNA]</scope>
    <source>
        <strain evidence="1 2">CBS 101986</strain>
    </source>
</reference>
<dbReference type="EMBL" id="JAACJJ010000056">
    <property type="protein sequence ID" value="KAF5313300.1"/>
    <property type="molecule type" value="Genomic_DNA"/>
</dbReference>
<gene>
    <name evidence="1" type="ORF">D9619_002412</name>
</gene>
<evidence type="ECO:0000313" key="1">
    <source>
        <dbReference type="EMBL" id="KAF5313300.1"/>
    </source>
</evidence>
<sequence length="541" mass="60773">MMFNDTCDPGLDANHRCTSGQPCIHTMEILALEEKIAKLEAQFIAEQKHAHLHNAIHDPLNCFPPEIASAILCYANPHPTEHYYIDSNPIYYLNPGVKVHSRPLELASVCRRWRELALSEPRLWSDVVMRRSSSSWNLSQDLVNQWIARSGALPLVIVLEWEPTEDPVDDEIIALIKHICALSDRWRSIAVRGPSAILPFFHCEAAILLDLEHFTFISTDDDGVGTLSLGQATLRPGTITLAGIWTPPVNVLWTNVTRLDMYRVVANALLGILPELTRLDELRISFIQDVDDTGNVYPEPAAVINLSCLTQMTVNCIQEEHATTFFMHLEAPALRVLTLMRSKDDFEAEAFPLTSIRRLLMKSEGSLRGLSLTGISFFHEDLGALLEPLAALRTLSLTYEQAGVHAMSDQLLTRLATTVARTSAPGFLPDLVLLSYTGPRTFAWGSIALFLEAHKDCDGWSGMPQPSNIRPFSDLHVKIAPQTLPDDFIDKEALLRFMGFPPSWVGADIDRELMDASFQHHGLDRPTFIFRRPWFYNFVDN</sequence>
<organism evidence="1 2">
    <name type="scientific">Psilocybe cf. subviscida</name>
    <dbReference type="NCBI Taxonomy" id="2480587"/>
    <lineage>
        <taxon>Eukaryota</taxon>
        <taxon>Fungi</taxon>
        <taxon>Dikarya</taxon>
        <taxon>Basidiomycota</taxon>
        <taxon>Agaricomycotina</taxon>
        <taxon>Agaricomycetes</taxon>
        <taxon>Agaricomycetidae</taxon>
        <taxon>Agaricales</taxon>
        <taxon>Agaricineae</taxon>
        <taxon>Strophariaceae</taxon>
        <taxon>Psilocybe</taxon>
    </lineage>
</organism>
<evidence type="ECO:0000313" key="2">
    <source>
        <dbReference type="Proteomes" id="UP000567179"/>
    </source>
</evidence>
<dbReference type="Gene3D" id="1.20.1280.50">
    <property type="match status" value="1"/>
</dbReference>
<evidence type="ECO:0008006" key="3">
    <source>
        <dbReference type="Google" id="ProtNLM"/>
    </source>
</evidence>
<proteinExistence type="predicted"/>
<name>A0A8H5EUS5_9AGAR</name>
<dbReference type="Proteomes" id="UP000567179">
    <property type="component" value="Unassembled WGS sequence"/>
</dbReference>